<organism evidence="3 4">
    <name type="scientific">Halosimplex pelagicum</name>
    <dbReference type="NCBI Taxonomy" id="869886"/>
    <lineage>
        <taxon>Archaea</taxon>
        <taxon>Methanobacteriati</taxon>
        <taxon>Methanobacteriota</taxon>
        <taxon>Stenosarchaea group</taxon>
        <taxon>Halobacteria</taxon>
        <taxon>Halobacteriales</taxon>
        <taxon>Haloarculaceae</taxon>
        <taxon>Halosimplex</taxon>
    </lineage>
</organism>
<accession>A0A7D5PAU3</accession>
<dbReference type="AlphaFoldDB" id="A0A7D5PAU3"/>
<dbReference type="Pfam" id="PF00534">
    <property type="entry name" value="Glycos_transf_1"/>
    <property type="match status" value="1"/>
</dbReference>
<dbReference type="Pfam" id="PF13439">
    <property type="entry name" value="Glyco_transf_4"/>
    <property type="match status" value="1"/>
</dbReference>
<dbReference type="PANTHER" id="PTHR12526:SF630">
    <property type="entry name" value="GLYCOSYLTRANSFERASE"/>
    <property type="match status" value="1"/>
</dbReference>
<dbReference type="RefSeq" id="WP_179921074.1">
    <property type="nucleotide sequence ID" value="NZ_CP058909.1"/>
</dbReference>
<dbReference type="SUPFAM" id="SSF53756">
    <property type="entry name" value="UDP-Glycosyltransferase/glycogen phosphorylase"/>
    <property type="match status" value="1"/>
</dbReference>
<evidence type="ECO:0000313" key="4">
    <source>
        <dbReference type="Proteomes" id="UP000509346"/>
    </source>
</evidence>
<dbReference type="OrthoDB" id="132546at2157"/>
<feature type="domain" description="Glycosyl transferase family 1" evidence="1">
    <location>
        <begin position="196"/>
        <end position="350"/>
    </location>
</feature>
<dbReference type="Gene3D" id="3.40.50.2000">
    <property type="entry name" value="Glycogen Phosphorylase B"/>
    <property type="match status" value="2"/>
</dbReference>
<evidence type="ECO:0000259" key="1">
    <source>
        <dbReference type="Pfam" id="PF00534"/>
    </source>
</evidence>
<dbReference type="CDD" id="cd03801">
    <property type="entry name" value="GT4_PimA-like"/>
    <property type="match status" value="1"/>
</dbReference>
<evidence type="ECO:0000259" key="2">
    <source>
        <dbReference type="Pfam" id="PF13439"/>
    </source>
</evidence>
<feature type="domain" description="Glycosyltransferase subfamily 4-like N-terminal" evidence="2">
    <location>
        <begin position="16"/>
        <end position="191"/>
    </location>
</feature>
<dbReference type="PANTHER" id="PTHR12526">
    <property type="entry name" value="GLYCOSYLTRANSFERASE"/>
    <property type="match status" value="1"/>
</dbReference>
<dbReference type="EMBL" id="CP058909">
    <property type="protein sequence ID" value="QLH81258.1"/>
    <property type="molecule type" value="Genomic_DNA"/>
</dbReference>
<dbReference type="KEGG" id="hpel:HZS54_06225"/>
<dbReference type="InterPro" id="IPR028098">
    <property type="entry name" value="Glyco_trans_4-like_N"/>
</dbReference>
<sequence length="375" mass="40431">MRVAFVSNVVYPFVTGGAEKRIYEIGRRLSARGHDVTVYGRHYWDGPAEMEYEGMTLRAVAPDRDLYTADRRSITEAVDFAARATPTLVRRAGDHDVLVASVFPFFPVLSARLAASLGSTPLVTTWHEVWREYWREYLGSPGLAGMAVERTVANIPQRPVAVSDVTADRLAGLGVDRDRITVVPNGVDIDRIRSIPPATDGYDIVFAGRLVPEKRVDRLIRAFATADVEATLGIIGDGPERDRLEQLAVDSGVAGDVDFLGFLPESDDVLAQFRSADIFATASTREGFGITTLEALAADCTVVATDHPRSAAAEVVGDAGFLVAPSASALAAGLETACSGERPSLNPRERAAAFDWDRVTDDAEQVYEAACSLEG</sequence>
<dbReference type="GeneID" id="56082168"/>
<gene>
    <name evidence="3" type="ORF">HZS54_06225</name>
</gene>
<reference evidence="3 4" key="1">
    <citation type="submission" date="2020-07" db="EMBL/GenBank/DDBJ databases">
        <title>Halosimplex litoreum sp. nov. and Halosimplex rubrum sp. nov., isolated from different salt environments.</title>
        <authorList>
            <person name="Cui H."/>
        </authorList>
    </citation>
    <scope>NUCLEOTIDE SEQUENCE [LARGE SCALE GENOMIC DNA]</scope>
    <source>
        <strain evidence="3 4">R2</strain>
    </source>
</reference>
<keyword evidence="4" id="KW-1185">Reference proteome</keyword>
<protein>
    <submittedName>
        <fullName evidence="3">Glycosyltransferase family 4 protein</fullName>
    </submittedName>
</protein>
<proteinExistence type="predicted"/>
<evidence type="ECO:0000313" key="3">
    <source>
        <dbReference type="EMBL" id="QLH81258.1"/>
    </source>
</evidence>
<dbReference type="GO" id="GO:0016757">
    <property type="term" value="F:glycosyltransferase activity"/>
    <property type="evidence" value="ECO:0007669"/>
    <property type="project" value="InterPro"/>
</dbReference>
<dbReference type="InterPro" id="IPR001296">
    <property type="entry name" value="Glyco_trans_1"/>
</dbReference>
<keyword evidence="3" id="KW-0808">Transferase</keyword>
<dbReference type="Proteomes" id="UP000509346">
    <property type="component" value="Chromosome"/>
</dbReference>
<name>A0A7D5PAU3_9EURY</name>